<keyword evidence="1" id="KW-1133">Transmembrane helix</keyword>
<evidence type="ECO:0000256" key="1">
    <source>
        <dbReference type="SAM" id="Phobius"/>
    </source>
</evidence>
<feature type="transmembrane region" description="Helical" evidence="1">
    <location>
        <begin position="12"/>
        <end position="30"/>
    </location>
</feature>
<dbReference type="AlphaFoldDB" id="A0A5R9EPL9"/>
<sequence length="138" mass="15737">MPENWLRRMLTRLLLTGIGQILLIPLWMQFPGQEAAGFLFLLILFAIPVGTISNWVIKVLIINVIGHTQSKLIKSIIPFIIIAIITYVLYLLLLVSTHNLIYITTLYAILSLPLLLLEMMIIVFKLNKGNRDGNKRNI</sequence>
<feature type="transmembrane region" description="Helical" evidence="1">
    <location>
        <begin position="76"/>
        <end position="95"/>
    </location>
</feature>
<proteinExistence type="predicted"/>
<feature type="transmembrane region" description="Helical" evidence="1">
    <location>
        <begin position="36"/>
        <end position="64"/>
    </location>
</feature>
<comment type="caution">
    <text evidence="2">The sequence shown here is derived from an EMBL/GenBank/DDBJ whole genome shotgun (WGS) entry which is preliminary data.</text>
</comment>
<evidence type="ECO:0000313" key="3">
    <source>
        <dbReference type="Proteomes" id="UP000306420"/>
    </source>
</evidence>
<dbReference type="Proteomes" id="UP000306420">
    <property type="component" value="Unassembled WGS sequence"/>
</dbReference>
<protein>
    <submittedName>
        <fullName evidence="2">Uncharacterized protein</fullName>
    </submittedName>
</protein>
<gene>
    <name evidence="2" type="ORF">FEZ33_00325</name>
</gene>
<evidence type="ECO:0000313" key="2">
    <source>
        <dbReference type="EMBL" id="TLQ49468.1"/>
    </source>
</evidence>
<name>A0A5R9EPL9_9LACT</name>
<feature type="transmembrane region" description="Helical" evidence="1">
    <location>
        <begin position="101"/>
        <end position="126"/>
    </location>
</feature>
<keyword evidence="1" id="KW-0472">Membrane</keyword>
<accession>A0A5R9EPL9</accession>
<reference evidence="2 3" key="1">
    <citation type="submission" date="2019-05" db="EMBL/GenBank/DDBJ databases">
        <title>The metagenome of a microbial culture collection derived from dairy environment covers the genomic content of the human microbiome.</title>
        <authorList>
            <person name="Roder T."/>
            <person name="Wuthrich D."/>
            <person name="Sattari Z."/>
            <person name="Von Ah U."/>
            <person name="Bar C."/>
            <person name="Ronchi F."/>
            <person name="Macpherson A.J."/>
            <person name="Ganal-Vonarburg S.C."/>
            <person name="Bruggmann R."/>
            <person name="Vergeres G."/>
        </authorList>
    </citation>
    <scope>NUCLEOTIDE SEQUENCE [LARGE SCALE GENOMIC DNA]</scope>
    <source>
        <strain evidence="2 3">FAM 24227</strain>
    </source>
</reference>
<keyword evidence="1" id="KW-0812">Transmembrane</keyword>
<dbReference type="EMBL" id="VBSP01000001">
    <property type="protein sequence ID" value="TLQ49468.1"/>
    <property type="molecule type" value="Genomic_DNA"/>
</dbReference>
<organism evidence="2 3">
    <name type="scientific">Ruoffia tabacinasalis</name>
    <dbReference type="NCBI Taxonomy" id="87458"/>
    <lineage>
        <taxon>Bacteria</taxon>
        <taxon>Bacillati</taxon>
        <taxon>Bacillota</taxon>
        <taxon>Bacilli</taxon>
        <taxon>Lactobacillales</taxon>
        <taxon>Aerococcaceae</taxon>
        <taxon>Ruoffia</taxon>
    </lineage>
</organism>
<dbReference type="RefSeq" id="WP_138403390.1">
    <property type="nucleotide sequence ID" value="NZ_VBSP01000001.1"/>
</dbReference>